<evidence type="ECO:0000313" key="10">
    <source>
        <dbReference type="Proteomes" id="UP000199531"/>
    </source>
</evidence>
<evidence type="ECO:0000259" key="8">
    <source>
        <dbReference type="Pfam" id="PF01103"/>
    </source>
</evidence>
<dbReference type="AlphaFoldDB" id="A0A1H8DIV7"/>
<evidence type="ECO:0000256" key="5">
    <source>
        <dbReference type="ARBA" id="ARBA00023136"/>
    </source>
</evidence>
<evidence type="ECO:0000256" key="3">
    <source>
        <dbReference type="ARBA" id="ARBA00022692"/>
    </source>
</evidence>
<keyword evidence="3" id="KW-0812">Transmembrane</keyword>
<feature type="region of interest" description="Disordered" evidence="7">
    <location>
        <begin position="58"/>
        <end position="114"/>
    </location>
</feature>
<dbReference type="Pfam" id="PF01103">
    <property type="entry name" value="Omp85"/>
    <property type="match status" value="1"/>
</dbReference>
<feature type="domain" description="Bacterial surface antigen (D15)" evidence="8">
    <location>
        <begin position="434"/>
        <end position="728"/>
    </location>
</feature>
<dbReference type="Gene3D" id="2.40.160.50">
    <property type="entry name" value="membrane protein fhac: a member of the omp85/tpsb transporter family"/>
    <property type="match status" value="1"/>
</dbReference>
<comment type="subcellular location">
    <subcellularLocation>
        <location evidence="1">Membrane</location>
    </subcellularLocation>
</comment>
<evidence type="ECO:0000256" key="6">
    <source>
        <dbReference type="ARBA" id="ARBA00023237"/>
    </source>
</evidence>
<evidence type="ECO:0000313" key="9">
    <source>
        <dbReference type="EMBL" id="SEN07272.1"/>
    </source>
</evidence>
<dbReference type="InterPro" id="IPR000184">
    <property type="entry name" value="Bac_surfAg_D15"/>
</dbReference>
<evidence type="ECO:0000256" key="1">
    <source>
        <dbReference type="ARBA" id="ARBA00004370"/>
    </source>
</evidence>
<evidence type="ECO:0000256" key="4">
    <source>
        <dbReference type="ARBA" id="ARBA00022729"/>
    </source>
</evidence>
<keyword evidence="5" id="KW-0472">Membrane</keyword>
<keyword evidence="10" id="KW-1185">Reference proteome</keyword>
<protein>
    <submittedName>
        <fullName evidence="9">Translocation and assembly module TamA</fullName>
    </submittedName>
</protein>
<dbReference type="EMBL" id="FOCW01000001">
    <property type="protein sequence ID" value="SEN07272.1"/>
    <property type="molecule type" value="Genomic_DNA"/>
</dbReference>
<dbReference type="STRING" id="1121117.SAMN02745977_00342"/>
<dbReference type="Proteomes" id="UP000199531">
    <property type="component" value="Unassembled WGS sequence"/>
</dbReference>
<name>A0A1H8DIV7_9BURK</name>
<dbReference type="PANTHER" id="PTHR12815:SF47">
    <property type="entry name" value="TRANSLOCATION AND ASSEMBLY MODULE SUBUNIT TAMA"/>
    <property type="match status" value="1"/>
</dbReference>
<evidence type="ECO:0000256" key="2">
    <source>
        <dbReference type="ARBA" id="ARBA00022452"/>
    </source>
</evidence>
<organism evidence="9 10">
    <name type="scientific">Brachymonas denitrificans DSM 15123</name>
    <dbReference type="NCBI Taxonomy" id="1121117"/>
    <lineage>
        <taxon>Bacteria</taxon>
        <taxon>Pseudomonadati</taxon>
        <taxon>Pseudomonadota</taxon>
        <taxon>Betaproteobacteria</taxon>
        <taxon>Burkholderiales</taxon>
        <taxon>Comamonadaceae</taxon>
        <taxon>Brachymonas</taxon>
    </lineage>
</organism>
<keyword evidence="2" id="KW-1134">Transmembrane beta strand</keyword>
<dbReference type="PANTHER" id="PTHR12815">
    <property type="entry name" value="SORTING AND ASSEMBLY MACHINERY SAMM50 PROTEIN FAMILY MEMBER"/>
    <property type="match status" value="1"/>
</dbReference>
<sequence length="728" mass="79302">MCVHFRQRALLSATARLPCPLRFTPSSCRSFSWPLPLLAGVVLAGACTGAQAQMNTASELAPQPASGDTSSSAQAKPAADLAQTGTATDGDGSTPASEDPAFSPISQGKSFDIRIESPDDEVRKLLDRHLELKRYQKVSDLDDAELRQLLTNSETNIRQLLGTQGYFTPEIRQELQAHVASSAAAAGGPLPEVVITVDPGPRTTVKQVDLNFAGAITNYPPALPQLGEIYNGWGLPQGDPFMQNAWSDAKTLALRGLQAERFPTAKLTDSQAVIDPDTSSASLRISYDSGPVYKYGPVQIKGAERYDPVIIERLTRVPRGADYKQRDMVDAQQRLLDSGYYTGAFVSVDTSPESNPEDAPVLVQVQEAKLQKLVFGVGFSTDRGPRVSIDHTHNKEPVFGWRGINKLQVDKVRQAFSTALLAPPDDKLWRWLANASVTREKYGDVTYNTQQLRFGRTKLEKSIDRTYYLQYDHDSVRFNDGTRDVSQALSANYVWTYRRFNSQTYPTSGYGIGLELGGGVTLQPQHTPFGRVAARYLGFLSLDEGLREGVGKALPLPKDLKAVATGNAAGLSDQPLLQAPTSSSVLKRRNGELVVRLEGAGLYAKQGAVIPSNLLFLTGGDATVRGYGYQDIGVEDANGFITPGRYMVAGSLEYRRPLFLRGRPSDWDTVLYVDAGSVANRPQDLRPLKVGVGAGALWRSPVGPVQMSVAYGIQSKKVRLHMNLGFTF</sequence>
<keyword evidence="6" id="KW-0998">Cell outer membrane</keyword>
<evidence type="ECO:0000256" key="7">
    <source>
        <dbReference type="SAM" id="MobiDB-lite"/>
    </source>
</evidence>
<dbReference type="GO" id="GO:0019867">
    <property type="term" value="C:outer membrane"/>
    <property type="evidence" value="ECO:0007669"/>
    <property type="project" value="InterPro"/>
</dbReference>
<dbReference type="Gene3D" id="3.10.20.310">
    <property type="entry name" value="membrane protein fhac"/>
    <property type="match status" value="2"/>
</dbReference>
<proteinExistence type="predicted"/>
<keyword evidence="4" id="KW-0732">Signal</keyword>
<dbReference type="InterPro" id="IPR039910">
    <property type="entry name" value="D15-like"/>
</dbReference>
<gene>
    <name evidence="9" type="ORF">SAMN02745977_00342</name>
</gene>
<accession>A0A1H8DIV7</accession>
<reference evidence="9 10" key="1">
    <citation type="submission" date="2016-10" db="EMBL/GenBank/DDBJ databases">
        <authorList>
            <person name="de Groot N.N."/>
        </authorList>
    </citation>
    <scope>NUCLEOTIDE SEQUENCE [LARGE SCALE GENOMIC DNA]</scope>
    <source>
        <strain evidence="9 10">DSM 15123</strain>
    </source>
</reference>